<evidence type="ECO:0000313" key="1">
    <source>
        <dbReference type="EMBL" id="AXK61013.1"/>
    </source>
</evidence>
<accession>A0A345ZCJ6</accession>
<dbReference type="AlphaFoldDB" id="A0A345ZCJ6"/>
<dbReference type="Proteomes" id="UP000254834">
    <property type="component" value="Chromosome"/>
</dbReference>
<proteinExistence type="predicted"/>
<keyword evidence="2" id="KW-1185">Reference proteome</keyword>
<evidence type="ECO:0000313" key="2">
    <source>
        <dbReference type="Proteomes" id="UP000254834"/>
    </source>
</evidence>
<dbReference type="KEGG" id="cdes:C0J27_04750"/>
<sequence>MQEQSKPRSSYTHTINSTQHTPYITCAPQFAYETITKDNKFDNQDQTITQASLQGAVNIIEQYENFNALYLHNAQEQACLLATISDIDTTLQNLPTTTTFYDLIDNKNIAPLLLAMSTTVPAIHLLCLFEKYFSLKDHPYTQAMKAIEDQLVESYYPFHETIQTLIPIIPHAHSALWNLNRTMILHNLYESLQYQKNILVDTTNAYEQKNVAVKNLADQKSQYTDALMHMQAENNVQNGLPVQAAVKTVENDTTTKNNTQLQENITKQVSKKSLLSMHTKTNRLQKQLQEKIADEKRAEQSRIDKERHQAALIKQQEEALAAAAKLAAIQKNKSIKKKKKLAPEQLVVDEDEAYLDQLITEKNISNSTIQAADTLALTDGFDDTTTAFVNFIQTRNQKILALQQAKEIQRKKDILTCLKTAVKDRDNKKDYLEKKRDKDFSYNDENEKLALQYLEEYTNYVLAVQGIDENFFTYFQIATERLLALEDQFTLQGTHLKWYLATNPALYKKMKAEYVQLNRILYKVATYGEKAVEMYHLQEIAGSLQKIHTAGGILDITEYIYPIKTNDEIDQLATLPDNVLKQAQQDIELLYANVPVQNNHQLLQPIIEKLLHKAEIKTQPLGVIDEMVHEAQKISAQETNQQNQSLQELDINTFKTLQKVTEMSDLNFTEHTTANLTKIYAVVIRSLVKILQLP</sequence>
<dbReference type="EMBL" id="CP025544">
    <property type="protein sequence ID" value="AXK61013.1"/>
    <property type="molecule type" value="Genomic_DNA"/>
</dbReference>
<organism evidence="1 2">
    <name type="scientific">Candidatus Chromulinivorax destructor</name>
    <dbReference type="NCBI Taxonomy" id="2066483"/>
    <lineage>
        <taxon>Bacteria</taxon>
        <taxon>Candidatus Babelota</taxon>
        <taxon>Candidatus Babeliae</taxon>
        <taxon>Candidatus Babeliales</taxon>
        <taxon>Candidatus Chromulinivoraceae</taxon>
        <taxon>Candidatus Chromulinivorax</taxon>
    </lineage>
</organism>
<protein>
    <submittedName>
        <fullName evidence="1">Uncharacterized protein</fullName>
    </submittedName>
</protein>
<reference evidence="1 2" key="1">
    <citation type="submission" date="2017-12" db="EMBL/GenBank/DDBJ databases">
        <title>Chromulinavorax destructans is a abundant pathogen of dominant heterotrophic picoflagllates.</title>
        <authorList>
            <person name="Deeg C.M."/>
            <person name="Zimmer M."/>
            <person name="Suttle C.A."/>
        </authorList>
    </citation>
    <scope>NUCLEOTIDE SEQUENCE [LARGE SCALE GENOMIC DNA]</scope>
    <source>
        <strain evidence="1 2">SeV1</strain>
    </source>
</reference>
<gene>
    <name evidence="1" type="ORF">C0J27_04750</name>
</gene>
<name>A0A345ZCJ6_9BACT</name>